<organism evidence="1 2">
    <name type="scientific">Hyphomicrobium denitrificans 1NES1</name>
    <dbReference type="NCBI Taxonomy" id="670307"/>
    <lineage>
        <taxon>Bacteria</taxon>
        <taxon>Pseudomonadati</taxon>
        <taxon>Pseudomonadota</taxon>
        <taxon>Alphaproteobacteria</taxon>
        <taxon>Hyphomicrobiales</taxon>
        <taxon>Hyphomicrobiaceae</taxon>
        <taxon>Hyphomicrobium</taxon>
    </lineage>
</organism>
<name>N0B0W6_9HYPH</name>
<dbReference type="Proteomes" id="UP000005952">
    <property type="component" value="Chromosome"/>
</dbReference>
<dbReference type="HOGENOM" id="CLU_3169011_0_0_5"/>
<protein>
    <submittedName>
        <fullName evidence="1">Cation-transporting ATPase</fullName>
    </submittedName>
</protein>
<dbReference type="KEGG" id="hdt:HYPDE_24263"/>
<evidence type="ECO:0000313" key="1">
    <source>
        <dbReference type="EMBL" id="AGK56538.1"/>
    </source>
</evidence>
<dbReference type="AlphaFoldDB" id="N0B0W6"/>
<proteinExistence type="predicted"/>
<gene>
    <name evidence="1" type="ORF">HYPDE_24263</name>
</gene>
<evidence type="ECO:0000313" key="2">
    <source>
        <dbReference type="Proteomes" id="UP000005952"/>
    </source>
</evidence>
<sequence length="47" mass="5298">MEHEREDEMVVYPRLNRSLGSNPALAAMSRAHRKILHLAATSVPADR</sequence>
<dbReference type="EMBL" id="CP005587">
    <property type="protein sequence ID" value="AGK56538.1"/>
    <property type="molecule type" value="Genomic_DNA"/>
</dbReference>
<reference evidence="1 2" key="1">
    <citation type="journal article" date="2013" name="Genome Announc.">
        <title>Genome sequences for three denitrifying bacterial strains isolated from a uranium- and nitrate-contaminated subsurface environment.</title>
        <authorList>
            <person name="Venkatramanan R."/>
            <person name="Prakash O."/>
            <person name="Woyke T."/>
            <person name="Chain P."/>
            <person name="Goodwin L.A."/>
            <person name="Watson D."/>
            <person name="Brooks S."/>
            <person name="Kostka J.E."/>
            <person name="Green S.J."/>
        </authorList>
    </citation>
    <scope>NUCLEOTIDE SEQUENCE [LARGE SCALE GENOMIC DNA]</scope>
    <source>
        <strain evidence="1 2">1NES1</strain>
    </source>
</reference>
<keyword evidence="2" id="KW-1185">Reference proteome</keyword>
<accession>N0B0W6</accession>